<organism evidence="2 3">
    <name type="scientific">Diceros bicornis minor</name>
    <name type="common">South-central black rhinoceros</name>
    <dbReference type="NCBI Taxonomy" id="77932"/>
    <lineage>
        <taxon>Eukaryota</taxon>
        <taxon>Metazoa</taxon>
        <taxon>Chordata</taxon>
        <taxon>Craniata</taxon>
        <taxon>Vertebrata</taxon>
        <taxon>Euteleostomi</taxon>
        <taxon>Mammalia</taxon>
        <taxon>Eutheria</taxon>
        <taxon>Laurasiatheria</taxon>
        <taxon>Perissodactyla</taxon>
        <taxon>Rhinocerotidae</taxon>
        <taxon>Diceros</taxon>
    </lineage>
</organism>
<feature type="non-terminal residue" evidence="2">
    <location>
        <position position="1"/>
    </location>
</feature>
<dbReference type="AlphaFoldDB" id="A0A7J7FLQ8"/>
<feature type="compositionally biased region" description="Low complexity" evidence="1">
    <location>
        <begin position="247"/>
        <end position="258"/>
    </location>
</feature>
<feature type="region of interest" description="Disordered" evidence="1">
    <location>
        <begin position="370"/>
        <end position="418"/>
    </location>
</feature>
<keyword evidence="3" id="KW-1185">Reference proteome</keyword>
<feature type="compositionally biased region" description="Polar residues" evidence="1">
    <location>
        <begin position="456"/>
        <end position="471"/>
    </location>
</feature>
<feature type="compositionally biased region" description="Basic residues" evidence="1">
    <location>
        <begin position="382"/>
        <end position="391"/>
    </location>
</feature>
<evidence type="ECO:0000256" key="1">
    <source>
        <dbReference type="SAM" id="MobiDB-lite"/>
    </source>
</evidence>
<evidence type="ECO:0000313" key="3">
    <source>
        <dbReference type="Proteomes" id="UP000551758"/>
    </source>
</evidence>
<evidence type="ECO:0000313" key="2">
    <source>
        <dbReference type="EMBL" id="KAF5929003.1"/>
    </source>
</evidence>
<feature type="compositionally biased region" description="Basic and acidic residues" evidence="1">
    <location>
        <begin position="218"/>
        <end position="231"/>
    </location>
</feature>
<name>A0A7J7FLQ8_DICBM</name>
<protein>
    <submittedName>
        <fullName evidence="2">Uncharacterized protein</fullName>
    </submittedName>
</protein>
<feature type="compositionally biased region" description="Polar residues" evidence="1">
    <location>
        <begin position="20"/>
        <end position="31"/>
    </location>
</feature>
<accession>A0A7J7FLQ8</accession>
<feature type="compositionally biased region" description="Low complexity" evidence="1">
    <location>
        <begin position="161"/>
        <end position="171"/>
    </location>
</feature>
<dbReference type="Proteomes" id="UP000551758">
    <property type="component" value="Unassembled WGS sequence"/>
</dbReference>
<dbReference type="EMBL" id="JACDTQ010000154">
    <property type="protein sequence ID" value="KAF5929003.1"/>
    <property type="molecule type" value="Genomic_DNA"/>
</dbReference>
<proteinExistence type="predicted"/>
<reference evidence="2 3" key="1">
    <citation type="journal article" date="2020" name="Mol. Biol. Evol.">
        <title>Interspecific Gene Flow and the Evolution of Specialization in Black and White Rhinoceros.</title>
        <authorList>
            <person name="Moodley Y."/>
            <person name="Westbury M.V."/>
            <person name="Russo I.M."/>
            <person name="Gopalakrishnan S."/>
            <person name="Rakotoarivelo A."/>
            <person name="Olsen R.A."/>
            <person name="Prost S."/>
            <person name="Tunstall T."/>
            <person name="Ryder O.A."/>
            <person name="Dalen L."/>
            <person name="Bruford M.W."/>
        </authorList>
    </citation>
    <scope>NUCLEOTIDE SEQUENCE [LARGE SCALE GENOMIC DNA]</scope>
    <source>
        <strain evidence="2">SBR-YM</strain>
        <tissue evidence="2">Skin</tissue>
    </source>
</reference>
<feature type="compositionally biased region" description="Basic residues" evidence="1">
    <location>
        <begin position="321"/>
        <end position="332"/>
    </location>
</feature>
<sequence length="489" mass="51486">GVGTRGREAGQGPELHNLGEPSQTPDLSGSSWGLGEGRYPRLTAEPREAPGRPAAGRELGRRGQREPLVQGPPACTPEHPQSWTPRRRCPPGRLSKPETCSLSQPCSRPPPIIHKPHQLHPENHASSPPSPADSLAPGAPTGTMRPPPRGPTGVHLGQAQRRPGPARSGQPSSPPSGPGRVTAPGRSSTAPPAPPRPMPTLELRRSSPASLGWTAKPHRQEPRPLDADRHRSSQGAAGPSPRRPRRGSPGPAGNGNRASSLPPATARLQAPRARVPGSQLPPPPTLGPLHAQGQGQARWALAGARGGRGGLAGPQSAGATRHGRSRRERSRKAAPPVGGPRSHARTSAAPARVPLPPARDRISSLFRFPDDFSSLNKFGISGRKRGGRKSHLPPQLGPDPGPARVLSPRPRADAEDDTGIYPVIKAGCRAYESRWRAGSRWAVSGPEAGSGERAETNTQHRGPRAKQTSTLRCPHTCPHSVQLFSTATP</sequence>
<feature type="compositionally biased region" description="Low complexity" evidence="1">
    <location>
        <begin position="132"/>
        <end position="144"/>
    </location>
</feature>
<feature type="compositionally biased region" description="Low complexity" evidence="1">
    <location>
        <begin position="178"/>
        <end position="190"/>
    </location>
</feature>
<feature type="region of interest" description="Disordered" evidence="1">
    <location>
        <begin position="441"/>
        <end position="473"/>
    </location>
</feature>
<comment type="caution">
    <text evidence="2">The sequence shown here is derived from an EMBL/GenBank/DDBJ whole genome shotgun (WGS) entry which is preliminary data.</text>
</comment>
<gene>
    <name evidence="2" type="ORF">HPG69_018182</name>
</gene>
<feature type="region of interest" description="Disordered" evidence="1">
    <location>
        <begin position="1"/>
        <end position="357"/>
    </location>
</feature>
<feature type="compositionally biased region" description="Low complexity" evidence="1">
    <location>
        <begin position="291"/>
        <end position="303"/>
    </location>
</feature>